<evidence type="ECO:0000313" key="1">
    <source>
        <dbReference type="EMBL" id="VVD33240.1"/>
    </source>
</evidence>
<accession>A0A5Q4ZUG7</accession>
<reference evidence="1 2" key="1">
    <citation type="submission" date="2019-08" db="EMBL/GenBank/DDBJ databases">
        <authorList>
            <person name="Herpell B J."/>
        </authorList>
    </citation>
    <scope>NUCLEOTIDE SEQUENCE [LARGE SCALE GENOMIC DNA]</scope>
    <source>
        <strain evidence="2">Msb3</strain>
    </source>
</reference>
<dbReference type="KEGG" id="pdio:PDMSB3_1956.1"/>
<name>A0A5Q4ZUG7_9BURK</name>
<keyword evidence="2" id="KW-1185">Reference proteome</keyword>
<organism evidence="1 2">
    <name type="scientific">Paraburkholderia dioscoreae</name>
    <dbReference type="NCBI Taxonomy" id="2604047"/>
    <lineage>
        <taxon>Bacteria</taxon>
        <taxon>Pseudomonadati</taxon>
        <taxon>Pseudomonadota</taxon>
        <taxon>Betaproteobacteria</taxon>
        <taxon>Burkholderiales</taxon>
        <taxon>Burkholderiaceae</taxon>
        <taxon>Paraburkholderia</taxon>
    </lineage>
</organism>
<evidence type="ECO:0000313" key="2">
    <source>
        <dbReference type="Proteomes" id="UP000325811"/>
    </source>
</evidence>
<gene>
    <name evidence="1" type="ORF">PDMSB3_1956</name>
</gene>
<dbReference type="Proteomes" id="UP000325811">
    <property type="component" value="Chromosome II"/>
</dbReference>
<dbReference type="EMBL" id="LR699554">
    <property type="protein sequence ID" value="VVD33240.1"/>
    <property type="molecule type" value="Genomic_DNA"/>
</dbReference>
<dbReference type="AlphaFoldDB" id="A0A5Q4ZUG7"/>
<sequence length="57" mass="6219">MHPQACGRSHALFQPVPFCGTAWAARPEQTWLGWPGAGVWADLCCLTCLTYLPDSLS</sequence>
<proteinExistence type="predicted"/>
<protein>
    <submittedName>
        <fullName evidence="1">Uncharacterized protein</fullName>
    </submittedName>
</protein>